<dbReference type="STRING" id="112903.SAMN04490178_11580"/>
<dbReference type="SUPFAM" id="SSF55804">
    <property type="entry name" value="Phoshotransferase/anion transport protein"/>
    <property type="match status" value="1"/>
</dbReference>
<dbReference type="AlphaFoldDB" id="A0A1H8WFK4"/>
<feature type="domain" description="PTS EIIA type-2" evidence="6">
    <location>
        <begin position="492"/>
        <end position="633"/>
    </location>
</feature>
<evidence type="ECO:0000256" key="5">
    <source>
        <dbReference type="SAM" id="Coils"/>
    </source>
</evidence>
<keyword evidence="3" id="KW-0010">Activator</keyword>
<keyword evidence="9" id="KW-1185">Reference proteome</keyword>
<dbReference type="InterPro" id="IPR007737">
    <property type="entry name" value="Mga_HTH"/>
</dbReference>
<organism evidence="8 9">
    <name type="scientific">Propionispora vibrioides</name>
    <dbReference type="NCBI Taxonomy" id="112903"/>
    <lineage>
        <taxon>Bacteria</taxon>
        <taxon>Bacillati</taxon>
        <taxon>Bacillota</taxon>
        <taxon>Negativicutes</taxon>
        <taxon>Selenomonadales</taxon>
        <taxon>Sporomusaceae</taxon>
        <taxon>Propionispora</taxon>
    </lineage>
</organism>
<dbReference type="PANTHER" id="PTHR30185:SF13">
    <property type="entry name" value="LICABCH OPERON REGULATOR-RELATED"/>
    <property type="match status" value="1"/>
</dbReference>
<dbReference type="Pfam" id="PF05043">
    <property type="entry name" value="Mga"/>
    <property type="match status" value="1"/>
</dbReference>
<name>A0A1H8WFK4_9FIRM</name>
<dbReference type="OrthoDB" id="95460at2"/>
<keyword evidence="1" id="KW-0677">Repeat</keyword>
<dbReference type="RefSeq" id="WP_091748047.1">
    <property type="nucleotide sequence ID" value="NZ_FODY01000015.1"/>
</dbReference>
<protein>
    <submittedName>
        <fullName evidence="8">Transcriptional antiterminator, BglG family</fullName>
    </submittedName>
</protein>
<evidence type="ECO:0000256" key="2">
    <source>
        <dbReference type="ARBA" id="ARBA00023015"/>
    </source>
</evidence>
<feature type="domain" description="PRD" evidence="7">
    <location>
        <begin position="183"/>
        <end position="287"/>
    </location>
</feature>
<dbReference type="Pfam" id="PF08279">
    <property type="entry name" value="HTH_11"/>
    <property type="match status" value="1"/>
</dbReference>
<evidence type="ECO:0000259" key="6">
    <source>
        <dbReference type="PROSITE" id="PS51094"/>
    </source>
</evidence>
<dbReference type="Gene3D" id="1.10.1790.10">
    <property type="entry name" value="PRD domain"/>
    <property type="match status" value="2"/>
</dbReference>
<sequence length="641" mass="73227">MLNLNLRKLEIILELCENAESWVTASHFAKKQQVSLRTIQNDIKEIKNELTAASCVEFQAAPRKGCRITITDDAAFPAFKDFYYKQFTSSSMYQNGRINQILLLLLEQHRAMSLYDLESQIYVSRSTLLNDLKYVSEILEKYGLELLRSSNKVMIDGSEVSKRLCILDQNLVITNATEIFSGNNDNSTMDRIKNILVETFVSFKHPVTEATLNNTIVQIYVALHRMQSCFFITPTDLKITENLAPECEIATEVYQRISEVFFIRIPEAEIDYFALYMKGQGDFGNTDVISTEVDHLVLEALKEINEAHDIDLTNNLKLRIALALHTAPLIVRIKYDMQLKNHLVDYIRQAFPQGFDLGIYFAAYLQKIFHKRVSDEEIAFIAIHLYSALVQKQKEDGTKRILVISSMRQSENILLRQTLLNWLSDDIAELAFISPTEMSESQLDLYDIFLTTEKGASYDMGLAFYINAFPNQQDYLNLKLAVDGFKNIDDIVSIFYKDLFFVSHGENREAILSRLCQSATAHFHIEDGDLQNAVLQREQLGSTFFGNGIAAPHPISAVSPDSFVAVAVLPQPVEWDKDKNMVKLVLMICIGKNNTKAFHLWNYLSTVFANRYFAEQLMVNPSYQNFVRLLKGTIVENSKTK</sequence>
<evidence type="ECO:0000313" key="9">
    <source>
        <dbReference type="Proteomes" id="UP000198847"/>
    </source>
</evidence>
<gene>
    <name evidence="8" type="ORF">SAMN04490178_11580</name>
</gene>
<reference evidence="8 9" key="1">
    <citation type="submission" date="2016-10" db="EMBL/GenBank/DDBJ databases">
        <authorList>
            <person name="de Groot N.N."/>
        </authorList>
    </citation>
    <scope>NUCLEOTIDE SEQUENCE [LARGE SCALE GENOMIC DNA]</scope>
    <source>
        <strain evidence="8 9">DSM 13305</strain>
    </source>
</reference>
<dbReference type="InterPro" id="IPR013196">
    <property type="entry name" value="HTH_11"/>
</dbReference>
<proteinExistence type="predicted"/>
<dbReference type="Proteomes" id="UP000198847">
    <property type="component" value="Unassembled WGS sequence"/>
</dbReference>
<dbReference type="InterPro" id="IPR011608">
    <property type="entry name" value="PRD"/>
</dbReference>
<evidence type="ECO:0000256" key="3">
    <source>
        <dbReference type="ARBA" id="ARBA00023159"/>
    </source>
</evidence>
<evidence type="ECO:0000313" key="8">
    <source>
        <dbReference type="EMBL" id="SEP25898.1"/>
    </source>
</evidence>
<keyword evidence="4" id="KW-0804">Transcription</keyword>
<dbReference type="InterPro" id="IPR036388">
    <property type="entry name" value="WH-like_DNA-bd_sf"/>
</dbReference>
<dbReference type="EMBL" id="FODY01000015">
    <property type="protein sequence ID" value="SEP25898.1"/>
    <property type="molecule type" value="Genomic_DNA"/>
</dbReference>
<dbReference type="InterPro" id="IPR016152">
    <property type="entry name" value="PTrfase/Anion_transptr"/>
</dbReference>
<evidence type="ECO:0000256" key="1">
    <source>
        <dbReference type="ARBA" id="ARBA00022737"/>
    </source>
</evidence>
<keyword evidence="2" id="KW-0805">Transcription regulation</keyword>
<dbReference type="Gene3D" id="3.40.930.10">
    <property type="entry name" value="Mannitol-specific EII, Chain A"/>
    <property type="match status" value="1"/>
</dbReference>
<dbReference type="PROSITE" id="PS51094">
    <property type="entry name" value="PTS_EIIA_TYPE_2"/>
    <property type="match status" value="1"/>
</dbReference>
<dbReference type="SUPFAM" id="SSF63520">
    <property type="entry name" value="PTS-regulatory domain, PRD"/>
    <property type="match status" value="2"/>
</dbReference>
<dbReference type="GO" id="GO:0006355">
    <property type="term" value="P:regulation of DNA-templated transcription"/>
    <property type="evidence" value="ECO:0007669"/>
    <property type="project" value="InterPro"/>
</dbReference>
<evidence type="ECO:0000256" key="4">
    <source>
        <dbReference type="ARBA" id="ARBA00023163"/>
    </source>
</evidence>
<dbReference type="Gene3D" id="1.10.10.10">
    <property type="entry name" value="Winged helix-like DNA-binding domain superfamily/Winged helix DNA-binding domain"/>
    <property type="match status" value="2"/>
</dbReference>
<dbReference type="PANTHER" id="PTHR30185">
    <property type="entry name" value="CRYPTIC BETA-GLUCOSIDE BGL OPERON ANTITERMINATOR"/>
    <property type="match status" value="1"/>
</dbReference>
<dbReference type="Pfam" id="PF00874">
    <property type="entry name" value="PRD"/>
    <property type="match status" value="2"/>
</dbReference>
<dbReference type="InterPro" id="IPR036634">
    <property type="entry name" value="PRD_sf"/>
</dbReference>
<dbReference type="Pfam" id="PF00359">
    <property type="entry name" value="PTS_EIIA_2"/>
    <property type="match status" value="1"/>
</dbReference>
<dbReference type="PROSITE" id="PS51372">
    <property type="entry name" value="PRD_2"/>
    <property type="match status" value="2"/>
</dbReference>
<accession>A0A1H8WFK4</accession>
<dbReference type="InterPro" id="IPR050661">
    <property type="entry name" value="BglG_antiterminators"/>
</dbReference>
<keyword evidence="5" id="KW-0175">Coiled coil</keyword>
<dbReference type="InterPro" id="IPR002178">
    <property type="entry name" value="PTS_EIIA_type-2_dom"/>
</dbReference>
<feature type="coiled-coil region" evidence="5">
    <location>
        <begin position="29"/>
        <end position="56"/>
    </location>
</feature>
<evidence type="ECO:0000259" key="7">
    <source>
        <dbReference type="PROSITE" id="PS51372"/>
    </source>
</evidence>
<feature type="domain" description="PRD" evidence="7">
    <location>
        <begin position="288"/>
        <end position="395"/>
    </location>
</feature>